<evidence type="ECO:0000313" key="1">
    <source>
        <dbReference type="EMBL" id="GAA4237498.1"/>
    </source>
</evidence>
<proteinExistence type="predicted"/>
<dbReference type="Proteomes" id="UP001501496">
    <property type="component" value="Unassembled WGS sequence"/>
</dbReference>
<accession>A0ABP8CC99</accession>
<dbReference type="EMBL" id="BAABCA010000005">
    <property type="protein sequence ID" value="GAA4237498.1"/>
    <property type="molecule type" value="Genomic_DNA"/>
</dbReference>
<sequence length="96" mass="11531">MHKIAGFCKTEHFCFRQWDRQISDKILTHVLKHMDPNMPNTLCIVSRKVLRKINRNMNTELFIKIDRTTLITCFYCDFQEYCSGGREQKYVIINQI</sequence>
<organism evidence="1 2">
    <name type="scientific">Postechiella marina</name>
    <dbReference type="NCBI Taxonomy" id="943941"/>
    <lineage>
        <taxon>Bacteria</taxon>
        <taxon>Pseudomonadati</taxon>
        <taxon>Bacteroidota</taxon>
        <taxon>Flavobacteriia</taxon>
        <taxon>Flavobacteriales</taxon>
        <taxon>Flavobacteriaceae</taxon>
        <taxon>Postechiella</taxon>
    </lineage>
</organism>
<gene>
    <name evidence="1" type="ORF">GCM10022291_24420</name>
</gene>
<comment type="caution">
    <text evidence="1">The sequence shown here is derived from an EMBL/GenBank/DDBJ whole genome shotgun (WGS) entry which is preliminary data.</text>
</comment>
<evidence type="ECO:0000313" key="2">
    <source>
        <dbReference type="Proteomes" id="UP001501496"/>
    </source>
</evidence>
<name>A0ABP8CC99_9FLAO</name>
<protein>
    <submittedName>
        <fullName evidence="1">Uncharacterized protein</fullName>
    </submittedName>
</protein>
<dbReference type="RefSeq" id="WP_344788544.1">
    <property type="nucleotide sequence ID" value="NZ_BAABCA010000005.1"/>
</dbReference>
<reference evidence="2" key="1">
    <citation type="journal article" date="2019" name="Int. J. Syst. Evol. Microbiol.">
        <title>The Global Catalogue of Microorganisms (GCM) 10K type strain sequencing project: providing services to taxonomists for standard genome sequencing and annotation.</title>
        <authorList>
            <consortium name="The Broad Institute Genomics Platform"/>
            <consortium name="The Broad Institute Genome Sequencing Center for Infectious Disease"/>
            <person name="Wu L."/>
            <person name="Ma J."/>
        </authorList>
    </citation>
    <scope>NUCLEOTIDE SEQUENCE [LARGE SCALE GENOMIC DNA]</scope>
    <source>
        <strain evidence="2">JCM 17630</strain>
    </source>
</reference>
<keyword evidence="2" id="KW-1185">Reference proteome</keyword>